<accession>A0ABZ2K9B2</accession>
<protein>
    <submittedName>
        <fullName evidence="7">ABC transporter ATP-binding protein</fullName>
    </submittedName>
</protein>
<evidence type="ECO:0000256" key="3">
    <source>
        <dbReference type="ARBA" id="ARBA00022840"/>
    </source>
</evidence>
<organism evidence="7 8">
    <name type="scientific">Pendulispora brunnea</name>
    <dbReference type="NCBI Taxonomy" id="2905690"/>
    <lineage>
        <taxon>Bacteria</taxon>
        <taxon>Pseudomonadati</taxon>
        <taxon>Myxococcota</taxon>
        <taxon>Myxococcia</taxon>
        <taxon>Myxococcales</taxon>
        <taxon>Sorangiineae</taxon>
        <taxon>Pendulisporaceae</taxon>
        <taxon>Pendulispora</taxon>
    </lineage>
</organism>
<feature type="domain" description="ABC transporter" evidence="6">
    <location>
        <begin position="14"/>
        <end position="258"/>
    </location>
</feature>
<sequence length="278" mass="30233">MWTNRGEELTSPALEAVAVCASYPQKAPKGSFSPPVLDGVDLTVAEGELVALLGANGAGKSTLLRVLSGTLEPTSGQVRLFGTPLGAHDRRALARTMAVVGQTEEMSFGFRVRDVVMMGRAPHQGGWMRATDEDVSIVEEAIQSCDLAAFADRPVLALSGGEQKRVAIARALAQRPRVLLLDEPAAFFDVRHKIALYDLLVEQVARQKLACVVVMHDINIASQYASRVALMKAGRFLAVGKVDEVMTYARLRETFDTDLYVGVNELTGMRFFLPMRGR</sequence>
<reference evidence="7 8" key="1">
    <citation type="submission" date="2021-12" db="EMBL/GenBank/DDBJ databases">
        <title>Discovery of the Pendulisporaceae a myxobacterial family with distinct sporulation behavior and unique specialized metabolism.</title>
        <authorList>
            <person name="Garcia R."/>
            <person name="Popoff A."/>
            <person name="Bader C.D."/>
            <person name="Loehr J."/>
            <person name="Walesch S."/>
            <person name="Walt C."/>
            <person name="Boldt J."/>
            <person name="Bunk B."/>
            <person name="Haeckl F.J.F.P.J."/>
            <person name="Gunesch A.P."/>
            <person name="Birkelbach J."/>
            <person name="Nuebel U."/>
            <person name="Pietschmann T."/>
            <person name="Bach T."/>
            <person name="Mueller R."/>
        </authorList>
    </citation>
    <scope>NUCLEOTIDE SEQUENCE [LARGE SCALE GENOMIC DNA]</scope>
    <source>
        <strain evidence="7 8">MSr12523</strain>
    </source>
</reference>
<dbReference type="SUPFAM" id="SSF52540">
    <property type="entry name" value="P-loop containing nucleoside triphosphate hydrolases"/>
    <property type="match status" value="1"/>
</dbReference>
<keyword evidence="1" id="KW-0813">Transport</keyword>
<dbReference type="PROSITE" id="PS00211">
    <property type="entry name" value="ABC_TRANSPORTER_1"/>
    <property type="match status" value="1"/>
</dbReference>
<dbReference type="InterPro" id="IPR017871">
    <property type="entry name" value="ABC_transporter-like_CS"/>
</dbReference>
<dbReference type="PANTHER" id="PTHR42794:SF1">
    <property type="entry name" value="HEMIN IMPORT ATP-BINDING PROTEIN HMUV"/>
    <property type="match status" value="1"/>
</dbReference>
<dbReference type="InterPro" id="IPR003593">
    <property type="entry name" value="AAA+_ATPase"/>
</dbReference>
<dbReference type="InterPro" id="IPR027417">
    <property type="entry name" value="P-loop_NTPase"/>
</dbReference>
<keyword evidence="2" id="KW-0547">Nucleotide-binding</keyword>
<keyword evidence="4" id="KW-1278">Translocase</keyword>
<dbReference type="PROSITE" id="PS50893">
    <property type="entry name" value="ABC_TRANSPORTER_2"/>
    <property type="match status" value="1"/>
</dbReference>
<comment type="function">
    <text evidence="5">Part of the ABC transporter complex HmuTUV involved in hemin import. Responsible for energy coupling to the transport system.</text>
</comment>
<evidence type="ECO:0000256" key="4">
    <source>
        <dbReference type="ARBA" id="ARBA00022967"/>
    </source>
</evidence>
<evidence type="ECO:0000256" key="1">
    <source>
        <dbReference type="ARBA" id="ARBA00022448"/>
    </source>
</evidence>
<dbReference type="Proteomes" id="UP001379533">
    <property type="component" value="Chromosome"/>
</dbReference>
<proteinExistence type="predicted"/>
<dbReference type="SMART" id="SM00382">
    <property type="entry name" value="AAA"/>
    <property type="match status" value="1"/>
</dbReference>
<dbReference type="CDD" id="cd03214">
    <property type="entry name" value="ABC_Iron-Siderophores_B12_Hemin"/>
    <property type="match status" value="1"/>
</dbReference>
<name>A0ABZ2K9B2_9BACT</name>
<dbReference type="PANTHER" id="PTHR42794">
    <property type="entry name" value="HEMIN IMPORT ATP-BINDING PROTEIN HMUV"/>
    <property type="match status" value="1"/>
</dbReference>
<evidence type="ECO:0000259" key="6">
    <source>
        <dbReference type="PROSITE" id="PS50893"/>
    </source>
</evidence>
<dbReference type="EMBL" id="CP089982">
    <property type="protein sequence ID" value="WXA93922.1"/>
    <property type="molecule type" value="Genomic_DNA"/>
</dbReference>
<dbReference type="Gene3D" id="3.40.50.300">
    <property type="entry name" value="P-loop containing nucleotide triphosphate hydrolases"/>
    <property type="match status" value="1"/>
</dbReference>
<dbReference type="GO" id="GO:0005524">
    <property type="term" value="F:ATP binding"/>
    <property type="evidence" value="ECO:0007669"/>
    <property type="project" value="UniProtKB-KW"/>
</dbReference>
<gene>
    <name evidence="7" type="ORF">LZC95_46645</name>
</gene>
<dbReference type="RefSeq" id="WP_394844522.1">
    <property type="nucleotide sequence ID" value="NZ_CP089982.1"/>
</dbReference>
<keyword evidence="3 7" id="KW-0067">ATP-binding</keyword>
<dbReference type="Pfam" id="PF00005">
    <property type="entry name" value="ABC_tran"/>
    <property type="match status" value="1"/>
</dbReference>
<evidence type="ECO:0000256" key="2">
    <source>
        <dbReference type="ARBA" id="ARBA00022741"/>
    </source>
</evidence>
<keyword evidence="8" id="KW-1185">Reference proteome</keyword>
<evidence type="ECO:0000256" key="5">
    <source>
        <dbReference type="ARBA" id="ARBA00037066"/>
    </source>
</evidence>
<evidence type="ECO:0000313" key="7">
    <source>
        <dbReference type="EMBL" id="WXA93922.1"/>
    </source>
</evidence>
<dbReference type="InterPro" id="IPR003439">
    <property type="entry name" value="ABC_transporter-like_ATP-bd"/>
</dbReference>
<evidence type="ECO:0000313" key="8">
    <source>
        <dbReference type="Proteomes" id="UP001379533"/>
    </source>
</evidence>